<keyword evidence="4" id="KW-1185">Reference proteome</keyword>
<feature type="domain" description="GST N-terminal" evidence="2">
    <location>
        <begin position="2"/>
        <end position="95"/>
    </location>
</feature>
<name>A0AAN6NBE2_9PEZI</name>
<protein>
    <recommendedName>
        <fullName evidence="2">GST N-terminal domain-containing protein</fullName>
    </recommendedName>
</protein>
<sequence>MPAYALYHHPYSICSIMVRYSFALRGPPKDPSSDMTLDARVVDMMNGEQLEEWFLCDVNPKGQVPVLVSTLPGSAPMADSKAITYHLAELYPNLQMPDTPSARELFERLHAINYFSLSFSGKPSVMKDANANMERRLTDPSISDRYRQALSYKIGVNEREKISALEAGEPERQREIARVFLDECATLLTQGAAGKWLFYERPTMLDAHLVPFLARLLDLGRFDEIIPQPLREYAKRAMSEPEWESVMQGRSTVMW</sequence>
<accession>A0AAN6NBE2</accession>
<evidence type="ECO:0000256" key="1">
    <source>
        <dbReference type="ARBA" id="ARBA00007409"/>
    </source>
</evidence>
<dbReference type="PANTHER" id="PTHR44051">
    <property type="entry name" value="GLUTATHIONE S-TRANSFERASE-RELATED"/>
    <property type="match status" value="1"/>
</dbReference>
<dbReference type="InterPro" id="IPR036282">
    <property type="entry name" value="Glutathione-S-Trfase_C_sf"/>
</dbReference>
<dbReference type="Proteomes" id="UP001303473">
    <property type="component" value="Unassembled WGS sequence"/>
</dbReference>
<organism evidence="3 4">
    <name type="scientific">Diplogelasinospora grovesii</name>
    <dbReference type="NCBI Taxonomy" id="303347"/>
    <lineage>
        <taxon>Eukaryota</taxon>
        <taxon>Fungi</taxon>
        <taxon>Dikarya</taxon>
        <taxon>Ascomycota</taxon>
        <taxon>Pezizomycotina</taxon>
        <taxon>Sordariomycetes</taxon>
        <taxon>Sordariomycetidae</taxon>
        <taxon>Sordariales</taxon>
        <taxon>Diplogelasinosporaceae</taxon>
        <taxon>Diplogelasinospora</taxon>
    </lineage>
</organism>
<evidence type="ECO:0000313" key="3">
    <source>
        <dbReference type="EMBL" id="KAK3941168.1"/>
    </source>
</evidence>
<proteinExistence type="inferred from homology"/>
<comment type="similarity">
    <text evidence="1">Belongs to the GST superfamily.</text>
</comment>
<dbReference type="EMBL" id="MU853786">
    <property type="protein sequence ID" value="KAK3941168.1"/>
    <property type="molecule type" value="Genomic_DNA"/>
</dbReference>
<comment type="caution">
    <text evidence="3">The sequence shown here is derived from an EMBL/GenBank/DDBJ whole genome shotgun (WGS) entry which is preliminary data.</text>
</comment>
<dbReference type="InterPro" id="IPR004045">
    <property type="entry name" value="Glutathione_S-Trfase_N"/>
</dbReference>
<dbReference type="AlphaFoldDB" id="A0AAN6NBE2"/>
<dbReference type="Gene3D" id="3.40.30.10">
    <property type="entry name" value="Glutaredoxin"/>
    <property type="match status" value="1"/>
</dbReference>
<reference evidence="4" key="1">
    <citation type="journal article" date="2023" name="Mol. Phylogenet. Evol.">
        <title>Genome-scale phylogeny and comparative genomics of the fungal order Sordariales.</title>
        <authorList>
            <person name="Hensen N."/>
            <person name="Bonometti L."/>
            <person name="Westerberg I."/>
            <person name="Brannstrom I.O."/>
            <person name="Guillou S."/>
            <person name="Cros-Aarteil S."/>
            <person name="Calhoun S."/>
            <person name="Haridas S."/>
            <person name="Kuo A."/>
            <person name="Mondo S."/>
            <person name="Pangilinan J."/>
            <person name="Riley R."/>
            <person name="LaButti K."/>
            <person name="Andreopoulos B."/>
            <person name="Lipzen A."/>
            <person name="Chen C."/>
            <person name="Yan M."/>
            <person name="Daum C."/>
            <person name="Ng V."/>
            <person name="Clum A."/>
            <person name="Steindorff A."/>
            <person name="Ohm R.A."/>
            <person name="Martin F."/>
            <person name="Silar P."/>
            <person name="Natvig D.O."/>
            <person name="Lalanne C."/>
            <person name="Gautier V."/>
            <person name="Ament-Velasquez S.L."/>
            <person name="Kruys A."/>
            <person name="Hutchinson M.I."/>
            <person name="Powell A.J."/>
            <person name="Barry K."/>
            <person name="Miller A.N."/>
            <person name="Grigoriev I.V."/>
            <person name="Debuchy R."/>
            <person name="Gladieux P."/>
            <person name="Hiltunen Thoren M."/>
            <person name="Johannesson H."/>
        </authorList>
    </citation>
    <scope>NUCLEOTIDE SEQUENCE [LARGE SCALE GENOMIC DNA]</scope>
    <source>
        <strain evidence="4">CBS 340.73</strain>
    </source>
</reference>
<dbReference type="PANTHER" id="PTHR44051:SF8">
    <property type="entry name" value="GLUTATHIONE S-TRANSFERASE GSTA"/>
    <property type="match status" value="1"/>
</dbReference>
<dbReference type="Pfam" id="PF13417">
    <property type="entry name" value="GST_N_3"/>
    <property type="match status" value="1"/>
</dbReference>
<dbReference type="SUPFAM" id="SSF47616">
    <property type="entry name" value="GST C-terminal domain-like"/>
    <property type="match status" value="1"/>
</dbReference>
<dbReference type="SUPFAM" id="SSF52833">
    <property type="entry name" value="Thioredoxin-like"/>
    <property type="match status" value="1"/>
</dbReference>
<evidence type="ECO:0000259" key="2">
    <source>
        <dbReference type="PROSITE" id="PS50404"/>
    </source>
</evidence>
<evidence type="ECO:0000313" key="4">
    <source>
        <dbReference type="Proteomes" id="UP001303473"/>
    </source>
</evidence>
<gene>
    <name evidence="3" type="ORF">QBC46DRAFT_383393</name>
</gene>
<dbReference type="PROSITE" id="PS50404">
    <property type="entry name" value="GST_NTER"/>
    <property type="match status" value="1"/>
</dbReference>
<dbReference type="InterPro" id="IPR036249">
    <property type="entry name" value="Thioredoxin-like_sf"/>
</dbReference>